<dbReference type="InterPro" id="IPR043502">
    <property type="entry name" value="DNA/RNA_pol_sf"/>
</dbReference>
<evidence type="ECO:0000256" key="8">
    <source>
        <dbReference type="ARBA" id="ARBA00049244"/>
    </source>
</evidence>
<accession>A0ABN8N5H6</accession>
<protein>
    <recommendedName>
        <fullName evidence="2">DNA-directed DNA polymerase</fullName>
        <ecNumber evidence="2">2.7.7.7</ecNumber>
    </recommendedName>
</protein>
<keyword evidence="4" id="KW-0548">Nucleotidyltransferase</keyword>
<dbReference type="InterPro" id="IPR004868">
    <property type="entry name" value="DNA-dir_DNA_pol_B_mt/vir"/>
</dbReference>
<dbReference type="EMBL" id="CALNXK010000009">
    <property type="protein sequence ID" value="CAH3041906.1"/>
    <property type="molecule type" value="Genomic_DNA"/>
</dbReference>
<dbReference type="SUPFAM" id="SSF56672">
    <property type="entry name" value="DNA/RNA polymerases"/>
    <property type="match status" value="1"/>
</dbReference>
<evidence type="ECO:0000256" key="2">
    <source>
        <dbReference type="ARBA" id="ARBA00012417"/>
    </source>
</evidence>
<evidence type="ECO:0000259" key="9">
    <source>
        <dbReference type="Pfam" id="PF03175"/>
    </source>
</evidence>
<keyword evidence="11" id="KW-1185">Reference proteome</keyword>
<reference evidence="10 11" key="1">
    <citation type="submission" date="2022-05" db="EMBL/GenBank/DDBJ databases">
        <authorList>
            <consortium name="Genoscope - CEA"/>
            <person name="William W."/>
        </authorList>
    </citation>
    <scope>NUCLEOTIDE SEQUENCE [LARGE SCALE GENOMIC DNA]</scope>
</reference>
<evidence type="ECO:0000256" key="1">
    <source>
        <dbReference type="ARBA" id="ARBA00005755"/>
    </source>
</evidence>
<dbReference type="Pfam" id="PF03175">
    <property type="entry name" value="DNA_pol_B_2"/>
    <property type="match status" value="1"/>
</dbReference>
<evidence type="ECO:0000313" key="10">
    <source>
        <dbReference type="EMBL" id="CAH3041906.1"/>
    </source>
</evidence>
<gene>
    <name evidence="10" type="ORF">PLOB_00047991</name>
</gene>
<keyword evidence="7" id="KW-0238">DNA-binding</keyword>
<dbReference type="PANTHER" id="PTHR33568">
    <property type="entry name" value="DNA POLYMERASE"/>
    <property type="match status" value="1"/>
</dbReference>
<evidence type="ECO:0000313" key="11">
    <source>
        <dbReference type="Proteomes" id="UP001159405"/>
    </source>
</evidence>
<keyword evidence="6" id="KW-0239">DNA-directed DNA polymerase</keyword>
<dbReference type="PANTHER" id="PTHR33568:SF3">
    <property type="entry name" value="DNA-DIRECTED DNA POLYMERASE"/>
    <property type="match status" value="1"/>
</dbReference>
<evidence type="ECO:0000256" key="4">
    <source>
        <dbReference type="ARBA" id="ARBA00022695"/>
    </source>
</evidence>
<comment type="caution">
    <text evidence="10">The sequence shown here is derived from an EMBL/GenBank/DDBJ whole genome shotgun (WGS) entry which is preliminary data.</text>
</comment>
<proteinExistence type="inferred from homology"/>
<comment type="similarity">
    <text evidence="1">Belongs to the DNA polymerase type-B family.</text>
</comment>
<name>A0ABN8N5H6_9CNID</name>
<evidence type="ECO:0000256" key="6">
    <source>
        <dbReference type="ARBA" id="ARBA00022932"/>
    </source>
</evidence>
<evidence type="ECO:0000256" key="3">
    <source>
        <dbReference type="ARBA" id="ARBA00022679"/>
    </source>
</evidence>
<comment type="catalytic activity">
    <reaction evidence="8">
        <text>DNA(n) + a 2'-deoxyribonucleoside 5'-triphosphate = DNA(n+1) + diphosphate</text>
        <dbReference type="Rhea" id="RHEA:22508"/>
        <dbReference type="Rhea" id="RHEA-COMP:17339"/>
        <dbReference type="Rhea" id="RHEA-COMP:17340"/>
        <dbReference type="ChEBI" id="CHEBI:33019"/>
        <dbReference type="ChEBI" id="CHEBI:61560"/>
        <dbReference type="ChEBI" id="CHEBI:173112"/>
        <dbReference type="EC" id="2.7.7.7"/>
    </reaction>
</comment>
<sequence length="305" mass="35540">MDDVYQHILARYEAIREAGYELIVQWECKWQDFKEECEYVQVFEQGLRIVLRLEPRDVFIGGRTEAIQLYADTEEDEEIRYLDFTSLYPFVNNNCGYRIGHPRIITKPSSPDISSYFGLVSCTILPPAELYHPVLPYRTGVHEIWHFPDSSPILSTDYINKFPKVKQKAHGWPADVGDDKEKRQKYIHNYHSDEGVLLEYDHIERNPAKCASAKLMLNSFWGKLGKQSNKFQVETFGSPAKFYQLLNNDELLILRVRVVNPEMLGVVNNHIQEAGAIQPHINIFFAWFTTRQARLMSTRPFPHEA</sequence>
<evidence type="ECO:0000256" key="7">
    <source>
        <dbReference type="ARBA" id="ARBA00023125"/>
    </source>
</evidence>
<evidence type="ECO:0000256" key="5">
    <source>
        <dbReference type="ARBA" id="ARBA00022705"/>
    </source>
</evidence>
<organism evidence="10 11">
    <name type="scientific">Porites lobata</name>
    <dbReference type="NCBI Taxonomy" id="104759"/>
    <lineage>
        <taxon>Eukaryota</taxon>
        <taxon>Metazoa</taxon>
        <taxon>Cnidaria</taxon>
        <taxon>Anthozoa</taxon>
        <taxon>Hexacorallia</taxon>
        <taxon>Scleractinia</taxon>
        <taxon>Fungiina</taxon>
        <taxon>Poritidae</taxon>
        <taxon>Porites</taxon>
    </lineage>
</organism>
<dbReference type="Proteomes" id="UP001159405">
    <property type="component" value="Unassembled WGS sequence"/>
</dbReference>
<feature type="domain" description="DNA-directed DNA polymerase family B mitochondria/virus" evidence="9">
    <location>
        <begin position="56"/>
        <end position="139"/>
    </location>
</feature>
<keyword evidence="3" id="KW-0808">Transferase</keyword>
<dbReference type="EC" id="2.7.7.7" evidence="2"/>
<keyword evidence="5" id="KW-0235">DNA replication</keyword>